<name>A0A9X2IID0_9ACTN</name>
<evidence type="ECO:0000313" key="8">
    <source>
        <dbReference type="EMBL" id="MCM0622690.1"/>
    </source>
</evidence>
<dbReference type="PIRSF" id="PIRSF000337">
    <property type="entry name" value="NTA_MOA"/>
    <property type="match status" value="1"/>
</dbReference>
<evidence type="ECO:0000256" key="3">
    <source>
        <dbReference type="ARBA" id="ARBA00023002"/>
    </source>
</evidence>
<keyword evidence="1 6" id="KW-0285">Flavoprotein</keyword>
<dbReference type="EMBL" id="JAMOIL010000044">
    <property type="protein sequence ID" value="MCM0622690.1"/>
    <property type="molecule type" value="Genomic_DNA"/>
</dbReference>
<dbReference type="GO" id="GO:0004497">
    <property type="term" value="F:monooxygenase activity"/>
    <property type="evidence" value="ECO:0007669"/>
    <property type="project" value="UniProtKB-KW"/>
</dbReference>
<dbReference type="SUPFAM" id="SSF51679">
    <property type="entry name" value="Bacterial luciferase-like"/>
    <property type="match status" value="1"/>
</dbReference>
<dbReference type="PANTHER" id="PTHR30011">
    <property type="entry name" value="ALKANESULFONATE MONOOXYGENASE-RELATED"/>
    <property type="match status" value="1"/>
</dbReference>
<evidence type="ECO:0000256" key="6">
    <source>
        <dbReference type="PIRSR" id="PIRSR000337-1"/>
    </source>
</evidence>
<feature type="binding site" evidence="6">
    <location>
        <position position="149"/>
    </location>
    <ligand>
        <name>FMN</name>
        <dbReference type="ChEBI" id="CHEBI:58210"/>
    </ligand>
</feature>
<gene>
    <name evidence="8" type="ORF">M8330_20580</name>
</gene>
<dbReference type="GO" id="GO:0016705">
    <property type="term" value="F:oxidoreductase activity, acting on paired donors, with incorporation or reduction of molecular oxygen"/>
    <property type="evidence" value="ECO:0007669"/>
    <property type="project" value="InterPro"/>
</dbReference>
<feature type="binding site" evidence="6">
    <location>
        <position position="99"/>
    </location>
    <ligand>
        <name>FMN</name>
        <dbReference type="ChEBI" id="CHEBI:58210"/>
    </ligand>
</feature>
<dbReference type="InterPro" id="IPR016215">
    <property type="entry name" value="NTA_MOA"/>
</dbReference>
<keyword evidence="3 8" id="KW-0560">Oxidoreductase</keyword>
<evidence type="ECO:0000256" key="2">
    <source>
        <dbReference type="ARBA" id="ARBA00022643"/>
    </source>
</evidence>
<dbReference type="NCBIfam" id="TIGR03860">
    <property type="entry name" value="FMN_nitrolo"/>
    <property type="match status" value="1"/>
</dbReference>
<sequence length="430" mass="47504">MFHLGCFVSFRPPVWNNPLFDNADAESWPEGDIYLHLAKQYDKAGFDYLMFEDSSMVSDIHGGTMEADLKHSLYAPKHDPVLLAPLLADATKGLGIITTVSTSFTPPFMLARSMTTLSHLSSGRIGWNMVTSSEDRAAQNYGMDELPDHDERYQRADEYVDVVKGLWETWDPDAVVLDKETGTFVDHEKVHTLDHEGEYFKVRGPLNALPPYGGQPVLCQAGASPRGRDFAARNADTIIASAQGPEAMKALRDDMRERAEKFGRDPDSLKVMFVVTPMLGADDAEVARLKQLAERPDDVRVESTLGHLSCLTENDFSTFDLDAVVPEVTTNGHRSTLENFLIRGKGKTLREIASTWGLDCVPLEGTPDAVAERMGEVMDFVGGDGFLITGQVSRAHIDRIADGLVPALQARGLTRTEYTGTTMRENLMAF</sequence>
<organism evidence="8 9">
    <name type="scientific">Nocardioides bruguierae</name>
    <dbReference type="NCBI Taxonomy" id="2945102"/>
    <lineage>
        <taxon>Bacteria</taxon>
        <taxon>Bacillati</taxon>
        <taxon>Actinomycetota</taxon>
        <taxon>Actinomycetes</taxon>
        <taxon>Propionibacteriales</taxon>
        <taxon>Nocardioidaceae</taxon>
        <taxon>Nocardioides</taxon>
    </lineage>
</organism>
<evidence type="ECO:0000256" key="1">
    <source>
        <dbReference type="ARBA" id="ARBA00022630"/>
    </source>
</evidence>
<accession>A0A9X2IID0</accession>
<feature type="domain" description="Luciferase-like" evidence="7">
    <location>
        <begin position="35"/>
        <end position="375"/>
    </location>
</feature>
<dbReference type="Proteomes" id="UP001139485">
    <property type="component" value="Unassembled WGS sequence"/>
</dbReference>
<dbReference type="PANTHER" id="PTHR30011:SF16">
    <property type="entry name" value="C2H2 FINGER DOMAIN TRANSCRIPTION FACTOR (EUROFUNG)-RELATED"/>
    <property type="match status" value="1"/>
</dbReference>
<evidence type="ECO:0000256" key="5">
    <source>
        <dbReference type="ARBA" id="ARBA00033748"/>
    </source>
</evidence>
<keyword evidence="4 8" id="KW-0503">Monooxygenase</keyword>
<proteinExistence type="inferred from homology"/>
<comment type="caution">
    <text evidence="8">The sequence shown here is derived from an EMBL/GenBank/DDBJ whole genome shotgun (WGS) entry which is preliminary data.</text>
</comment>
<evidence type="ECO:0000259" key="7">
    <source>
        <dbReference type="Pfam" id="PF00296"/>
    </source>
</evidence>
<comment type="similarity">
    <text evidence="5">Belongs to the NtaA/SnaA/DszA monooxygenase family.</text>
</comment>
<dbReference type="InterPro" id="IPR036661">
    <property type="entry name" value="Luciferase-like_sf"/>
</dbReference>
<dbReference type="RefSeq" id="WP_250828860.1">
    <property type="nucleotide sequence ID" value="NZ_JAMOIL010000044.1"/>
</dbReference>
<evidence type="ECO:0000256" key="4">
    <source>
        <dbReference type="ARBA" id="ARBA00023033"/>
    </source>
</evidence>
<dbReference type="Pfam" id="PF00296">
    <property type="entry name" value="Bac_luciferase"/>
    <property type="match status" value="1"/>
</dbReference>
<feature type="binding site" evidence="6">
    <location>
        <position position="53"/>
    </location>
    <ligand>
        <name>FMN</name>
        <dbReference type="ChEBI" id="CHEBI:58210"/>
    </ligand>
</feature>
<dbReference type="AlphaFoldDB" id="A0A9X2IID0"/>
<feature type="binding site" evidence="6">
    <location>
        <position position="224"/>
    </location>
    <ligand>
        <name>FMN</name>
        <dbReference type="ChEBI" id="CHEBI:58210"/>
    </ligand>
</feature>
<reference evidence="8" key="1">
    <citation type="submission" date="2022-05" db="EMBL/GenBank/DDBJ databases">
        <authorList>
            <person name="Tuo L."/>
        </authorList>
    </citation>
    <scope>NUCLEOTIDE SEQUENCE</scope>
    <source>
        <strain evidence="8">BSK12Z-4</strain>
    </source>
</reference>
<feature type="binding site" evidence="6">
    <location>
        <position position="153"/>
    </location>
    <ligand>
        <name>FMN</name>
        <dbReference type="ChEBI" id="CHEBI:58210"/>
    </ligand>
</feature>
<dbReference type="EC" id="1.14.-.-" evidence="8"/>
<dbReference type="InterPro" id="IPR011251">
    <property type="entry name" value="Luciferase-like_dom"/>
</dbReference>
<protein>
    <submittedName>
        <fullName evidence="8">NtaA/DmoA family FMN-dependent monooxygenase</fullName>
        <ecNumber evidence="8">1.14.-.-</ecNumber>
    </submittedName>
</protein>
<dbReference type="InterPro" id="IPR051260">
    <property type="entry name" value="Diverse_substr_monoxygenases"/>
</dbReference>
<dbReference type="Gene3D" id="3.20.20.30">
    <property type="entry name" value="Luciferase-like domain"/>
    <property type="match status" value="1"/>
</dbReference>
<keyword evidence="9" id="KW-1185">Reference proteome</keyword>
<evidence type="ECO:0000313" key="9">
    <source>
        <dbReference type="Proteomes" id="UP001139485"/>
    </source>
</evidence>
<keyword evidence="2 6" id="KW-0288">FMN</keyword>